<evidence type="ECO:0000256" key="1">
    <source>
        <dbReference type="ARBA" id="ARBA00004141"/>
    </source>
</evidence>
<dbReference type="AlphaFoldDB" id="A0A812TAP7"/>
<evidence type="ECO:0000256" key="2">
    <source>
        <dbReference type="ARBA" id="ARBA00022692"/>
    </source>
</evidence>
<reference evidence="9" key="1">
    <citation type="submission" date="2021-02" db="EMBL/GenBank/DDBJ databases">
        <authorList>
            <person name="Dougan E. K."/>
            <person name="Rhodes N."/>
            <person name="Thang M."/>
            <person name="Chan C."/>
        </authorList>
    </citation>
    <scope>NUCLEOTIDE SEQUENCE</scope>
</reference>
<dbReference type="Proteomes" id="UP000649617">
    <property type="component" value="Unassembled WGS sequence"/>
</dbReference>
<dbReference type="OrthoDB" id="191686at2759"/>
<organism evidence="9 10">
    <name type="scientific">Symbiodinium pilosum</name>
    <name type="common">Dinoflagellate</name>
    <dbReference type="NCBI Taxonomy" id="2952"/>
    <lineage>
        <taxon>Eukaryota</taxon>
        <taxon>Sar</taxon>
        <taxon>Alveolata</taxon>
        <taxon>Dinophyceae</taxon>
        <taxon>Suessiales</taxon>
        <taxon>Symbiodiniaceae</taxon>
        <taxon>Symbiodinium</taxon>
    </lineage>
</organism>
<dbReference type="Pfam" id="PF00520">
    <property type="entry name" value="Ion_trans"/>
    <property type="match status" value="1"/>
</dbReference>
<keyword evidence="2 7" id="KW-0812">Transmembrane</keyword>
<evidence type="ECO:0000256" key="5">
    <source>
        <dbReference type="ARBA" id="ARBA00023136"/>
    </source>
</evidence>
<comment type="subcellular location">
    <subcellularLocation>
        <location evidence="1">Membrane</location>
        <topology evidence="1">Multi-pass membrane protein</topology>
    </subcellularLocation>
</comment>
<dbReference type="GO" id="GO:0005509">
    <property type="term" value="F:calcium ion binding"/>
    <property type="evidence" value="ECO:0007669"/>
    <property type="project" value="InterPro"/>
</dbReference>
<sequence>MMWMNYADLLVSLVSAVEVISSLLVIPVSPVLVRILRLGKLARVLRLVSMGSVLQSLQLLLKSLVASIDMLFWSFCLLAFLQCVAGLIISTFCREYIGDDSHDQVQREEVFKYFGTFTRTFLTMFEVLFANWGPPCRVLVENISEWFSVFFLLYRCVIGFAVLNVVGAVFIQQTLKTANSDEELAYRQKEKEIQSYTRKVRKLFQSMDDSGDGALNLEEFSKLVTSPKLSFWMSQLELEYHDLLSLFEFLDNGDGQITLQEFIEGSARFRGGAKALDIWRLETKVEVLFEEMLNLMHTNDSEVSSYVQRAFNESAYSHIKSALRKDTP</sequence>
<dbReference type="Gene3D" id="1.10.287.70">
    <property type="match status" value="1"/>
</dbReference>
<accession>A0A812TAP7</accession>
<keyword evidence="4 7" id="KW-1133">Transmembrane helix</keyword>
<dbReference type="GO" id="GO:0016020">
    <property type="term" value="C:membrane"/>
    <property type="evidence" value="ECO:0007669"/>
    <property type="project" value="UniProtKB-SubCell"/>
</dbReference>
<dbReference type="InterPro" id="IPR018247">
    <property type="entry name" value="EF_Hand_1_Ca_BS"/>
</dbReference>
<keyword evidence="5 7" id="KW-0472">Membrane</keyword>
<feature type="transmembrane region" description="Helical" evidence="7">
    <location>
        <begin position="6"/>
        <end position="32"/>
    </location>
</feature>
<evidence type="ECO:0000256" key="6">
    <source>
        <dbReference type="SAM" id="Coils"/>
    </source>
</evidence>
<name>A0A812TAP7_SYMPI</name>
<dbReference type="InterPro" id="IPR005821">
    <property type="entry name" value="Ion_trans_dom"/>
</dbReference>
<dbReference type="PROSITE" id="PS50222">
    <property type="entry name" value="EF_HAND_2"/>
    <property type="match status" value="1"/>
</dbReference>
<evidence type="ECO:0000256" key="3">
    <source>
        <dbReference type="ARBA" id="ARBA00022837"/>
    </source>
</evidence>
<dbReference type="InterPro" id="IPR011992">
    <property type="entry name" value="EF-hand-dom_pair"/>
</dbReference>
<dbReference type="InterPro" id="IPR002048">
    <property type="entry name" value="EF_hand_dom"/>
</dbReference>
<feature type="coiled-coil region" evidence="6">
    <location>
        <begin position="179"/>
        <end position="206"/>
    </location>
</feature>
<gene>
    <name evidence="9" type="primary">Cacna1h</name>
    <name evidence="9" type="ORF">SPIL2461_LOCUS13853</name>
</gene>
<dbReference type="CDD" id="cd00051">
    <property type="entry name" value="EFh"/>
    <property type="match status" value="1"/>
</dbReference>
<dbReference type="EMBL" id="CAJNIZ010030968">
    <property type="protein sequence ID" value="CAE7527122.1"/>
    <property type="molecule type" value="Genomic_DNA"/>
</dbReference>
<evidence type="ECO:0000313" key="10">
    <source>
        <dbReference type="Proteomes" id="UP000649617"/>
    </source>
</evidence>
<feature type="transmembrane region" description="Helical" evidence="7">
    <location>
        <begin position="44"/>
        <end position="65"/>
    </location>
</feature>
<dbReference type="GO" id="GO:0005216">
    <property type="term" value="F:monoatomic ion channel activity"/>
    <property type="evidence" value="ECO:0007669"/>
    <property type="project" value="InterPro"/>
</dbReference>
<keyword evidence="10" id="KW-1185">Reference proteome</keyword>
<dbReference type="SMART" id="SM00054">
    <property type="entry name" value="EFh"/>
    <property type="match status" value="2"/>
</dbReference>
<feature type="transmembrane region" description="Helical" evidence="7">
    <location>
        <begin position="113"/>
        <end position="132"/>
    </location>
</feature>
<comment type="caution">
    <text evidence="9">The sequence shown here is derived from an EMBL/GenBank/DDBJ whole genome shotgun (WGS) entry which is preliminary data.</text>
</comment>
<evidence type="ECO:0000256" key="7">
    <source>
        <dbReference type="SAM" id="Phobius"/>
    </source>
</evidence>
<feature type="transmembrane region" description="Helical" evidence="7">
    <location>
        <begin position="152"/>
        <end position="171"/>
    </location>
</feature>
<feature type="domain" description="EF-hand" evidence="8">
    <location>
        <begin position="195"/>
        <end position="230"/>
    </location>
</feature>
<dbReference type="Pfam" id="PF13202">
    <property type="entry name" value="EF-hand_5"/>
    <property type="match status" value="1"/>
</dbReference>
<evidence type="ECO:0000259" key="8">
    <source>
        <dbReference type="PROSITE" id="PS50222"/>
    </source>
</evidence>
<evidence type="ECO:0000256" key="4">
    <source>
        <dbReference type="ARBA" id="ARBA00022989"/>
    </source>
</evidence>
<dbReference type="SUPFAM" id="SSF47473">
    <property type="entry name" value="EF-hand"/>
    <property type="match status" value="1"/>
</dbReference>
<dbReference type="Gene3D" id="1.10.238.10">
    <property type="entry name" value="EF-hand"/>
    <property type="match status" value="1"/>
</dbReference>
<protein>
    <submittedName>
        <fullName evidence="9">Cacna1h protein</fullName>
    </submittedName>
</protein>
<dbReference type="PROSITE" id="PS00018">
    <property type="entry name" value="EF_HAND_1"/>
    <property type="match status" value="1"/>
</dbReference>
<evidence type="ECO:0000313" key="9">
    <source>
        <dbReference type="EMBL" id="CAE7527122.1"/>
    </source>
</evidence>
<proteinExistence type="predicted"/>
<keyword evidence="3" id="KW-0106">Calcium</keyword>
<keyword evidence="6" id="KW-0175">Coiled coil</keyword>
<feature type="transmembrane region" description="Helical" evidence="7">
    <location>
        <begin position="71"/>
        <end position="92"/>
    </location>
</feature>